<dbReference type="SUPFAM" id="SSF75620">
    <property type="entry name" value="Release factor"/>
    <property type="match status" value="1"/>
</dbReference>
<accession>D8UMD9</accession>
<feature type="region of interest" description="Disordered" evidence="4">
    <location>
        <begin position="65"/>
        <end position="89"/>
    </location>
</feature>
<dbReference type="InParanoid" id="D8UMD9"/>
<dbReference type="GO" id="GO:0005737">
    <property type="term" value="C:cytoplasm"/>
    <property type="evidence" value="ECO:0007669"/>
    <property type="project" value="UniProtKB-ARBA"/>
</dbReference>
<dbReference type="Proteomes" id="UP000001058">
    <property type="component" value="Unassembled WGS sequence"/>
</dbReference>
<organism evidence="7">
    <name type="scientific">Volvox carteri f. nagariensis</name>
    <dbReference type="NCBI Taxonomy" id="3068"/>
    <lineage>
        <taxon>Eukaryota</taxon>
        <taxon>Viridiplantae</taxon>
        <taxon>Chlorophyta</taxon>
        <taxon>core chlorophytes</taxon>
        <taxon>Chlorophyceae</taxon>
        <taxon>CS clade</taxon>
        <taxon>Chlamydomonadales</taxon>
        <taxon>Volvocaceae</taxon>
        <taxon>Volvox</taxon>
    </lineage>
</organism>
<dbReference type="InterPro" id="IPR045853">
    <property type="entry name" value="Pep_chain_release_fac_I_sf"/>
</dbReference>
<dbReference type="EMBL" id="GL379029">
    <property type="protein sequence ID" value="EFJ39110.1"/>
    <property type="molecule type" value="Genomic_DNA"/>
</dbReference>
<gene>
    <name evidence="6" type="ORF">VOLCADRAFT_101339</name>
</gene>
<keyword evidence="2" id="KW-0488">Methylation</keyword>
<evidence type="ECO:0000259" key="5">
    <source>
        <dbReference type="PROSITE" id="PS00745"/>
    </source>
</evidence>
<dbReference type="OrthoDB" id="2019491at2759"/>
<dbReference type="Gene3D" id="3.30.160.20">
    <property type="match status" value="1"/>
</dbReference>
<evidence type="ECO:0000256" key="1">
    <source>
        <dbReference type="ARBA" id="ARBA00010835"/>
    </source>
</evidence>
<feature type="non-terminal residue" evidence="6">
    <location>
        <position position="194"/>
    </location>
</feature>
<comment type="similarity">
    <text evidence="1">Belongs to the prokaryotic/mitochondrial release factor family.</text>
</comment>
<sequence>MDAADGLEQLFAEHTAVPALAVLQQLRKDLSQQQAQKLLKNHRDCLQLGTLKHVVAAVADGRGAGRRAGEIGDGGEGYDGGEGNGDQDGDAIGVYGTLLPESGVHRVQRVPVTEAQGRVHTSTVAVVVLPQADEVDVKLRDEDLRIETMRASGAGGQHVNVTDSAVRITHVPTGLVVSCQNERSQHLNRAAALK</sequence>
<dbReference type="KEGG" id="vcn:VOLCADRAFT_101339"/>
<keyword evidence="7" id="KW-1185">Reference proteome</keyword>
<evidence type="ECO:0000313" key="7">
    <source>
        <dbReference type="Proteomes" id="UP000001058"/>
    </source>
</evidence>
<proteinExistence type="inferred from homology"/>
<dbReference type="FunFam" id="3.30.160.20:FF:000020">
    <property type="entry name" value="Peptide chain release factor 1"/>
    <property type="match status" value="1"/>
</dbReference>
<dbReference type="GO" id="GO:0003747">
    <property type="term" value="F:translation release factor activity"/>
    <property type="evidence" value="ECO:0007669"/>
    <property type="project" value="InterPro"/>
</dbReference>
<evidence type="ECO:0000256" key="4">
    <source>
        <dbReference type="SAM" id="MobiDB-lite"/>
    </source>
</evidence>
<dbReference type="PANTHER" id="PTHR43804:SF7">
    <property type="entry name" value="LD18447P"/>
    <property type="match status" value="1"/>
</dbReference>
<dbReference type="Pfam" id="PF00472">
    <property type="entry name" value="RF-1"/>
    <property type="match status" value="1"/>
</dbReference>
<dbReference type="eggNOG" id="KOG2726">
    <property type="taxonomic scope" value="Eukaryota"/>
</dbReference>
<dbReference type="Pfam" id="PF03462">
    <property type="entry name" value="PCRF"/>
    <property type="match status" value="1"/>
</dbReference>
<dbReference type="RefSeq" id="XP_002959826.1">
    <property type="nucleotide sequence ID" value="XM_002959780.1"/>
</dbReference>
<dbReference type="AlphaFoldDB" id="D8UMD9"/>
<evidence type="ECO:0000256" key="3">
    <source>
        <dbReference type="ARBA" id="ARBA00022917"/>
    </source>
</evidence>
<feature type="compositionally biased region" description="Gly residues" evidence="4">
    <location>
        <begin position="71"/>
        <end position="86"/>
    </location>
</feature>
<evidence type="ECO:0000256" key="2">
    <source>
        <dbReference type="ARBA" id="ARBA00022481"/>
    </source>
</evidence>
<dbReference type="InterPro" id="IPR005139">
    <property type="entry name" value="PCRF"/>
</dbReference>
<dbReference type="PANTHER" id="PTHR43804">
    <property type="entry name" value="LD18447P"/>
    <property type="match status" value="1"/>
</dbReference>
<reference evidence="6 7" key="1">
    <citation type="journal article" date="2010" name="Science">
        <title>Genomic analysis of organismal complexity in the multicellular green alga Volvox carteri.</title>
        <authorList>
            <person name="Prochnik S.E."/>
            <person name="Umen J."/>
            <person name="Nedelcu A.M."/>
            <person name="Hallmann A."/>
            <person name="Miller S.M."/>
            <person name="Nishii I."/>
            <person name="Ferris P."/>
            <person name="Kuo A."/>
            <person name="Mitros T."/>
            <person name="Fritz-Laylin L.K."/>
            <person name="Hellsten U."/>
            <person name="Chapman J."/>
            <person name="Simakov O."/>
            <person name="Rensing S.A."/>
            <person name="Terry A."/>
            <person name="Pangilinan J."/>
            <person name="Kapitonov V."/>
            <person name="Jurka J."/>
            <person name="Salamov A."/>
            <person name="Shapiro H."/>
            <person name="Schmutz J."/>
            <person name="Grimwood J."/>
            <person name="Lindquist E."/>
            <person name="Lucas S."/>
            <person name="Grigoriev I.V."/>
            <person name="Schmitt R."/>
            <person name="Kirk D."/>
            <person name="Rokhsar D.S."/>
        </authorList>
    </citation>
    <scope>NUCLEOTIDE SEQUENCE [LARGE SCALE GENOMIC DNA]</scope>
    <source>
        <strain evidence="7">f. Nagariensis / Eve</strain>
    </source>
</reference>
<evidence type="ECO:0000313" key="6">
    <source>
        <dbReference type="EMBL" id="EFJ39110.1"/>
    </source>
</evidence>
<dbReference type="Gene3D" id="3.30.70.1660">
    <property type="match status" value="1"/>
</dbReference>
<dbReference type="STRING" id="3068.D8UMD9"/>
<dbReference type="PROSITE" id="PS00745">
    <property type="entry name" value="RF_PROK_I"/>
    <property type="match status" value="1"/>
</dbReference>
<dbReference type="GeneID" id="9614857"/>
<feature type="domain" description="Prokaryotic-type class I peptide chain release factors" evidence="5">
    <location>
        <begin position="150"/>
        <end position="166"/>
    </location>
</feature>
<keyword evidence="3" id="KW-0648">Protein biosynthesis</keyword>
<protein>
    <recommendedName>
        <fullName evidence="5">Prokaryotic-type class I peptide chain release factors domain-containing protein</fullName>
    </recommendedName>
</protein>
<name>D8UMD9_VOLCA</name>
<dbReference type="InterPro" id="IPR000352">
    <property type="entry name" value="Pep_chain_release_fac_I"/>
</dbReference>
<dbReference type="InterPro" id="IPR050057">
    <property type="entry name" value="Prokaryotic/Mito_RF"/>
</dbReference>